<dbReference type="AlphaFoldDB" id="A0AB38TR98"/>
<organism evidence="1 2">
    <name type="scientific">Burkholderia gladioli</name>
    <name type="common">Pseudomonas marginata</name>
    <name type="synonym">Phytomonas marginata</name>
    <dbReference type="NCBI Taxonomy" id="28095"/>
    <lineage>
        <taxon>Bacteria</taxon>
        <taxon>Pseudomonadati</taxon>
        <taxon>Pseudomonadota</taxon>
        <taxon>Betaproteobacteria</taxon>
        <taxon>Burkholderiales</taxon>
        <taxon>Burkholderiaceae</taxon>
        <taxon>Burkholderia</taxon>
    </lineage>
</organism>
<evidence type="ECO:0000313" key="1">
    <source>
        <dbReference type="EMBL" id="UWX70321.1"/>
    </source>
</evidence>
<name>A0AB38TR98_BURGA</name>
<reference evidence="1" key="1">
    <citation type="submission" date="2022-09" db="EMBL/GenBank/DDBJ databases">
        <title>Genomic of Burkholderia gladioli.</title>
        <authorList>
            <person name="Wu H."/>
        </authorList>
    </citation>
    <scope>NUCLEOTIDE SEQUENCE</scope>
    <source>
        <strain evidence="1">ZN-S4</strain>
    </source>
</reference>
<dbReference type="EMBL" id="CP104214">
    <property type="protein sequence ID" value="UWX70321.1"/>
    <property type="molecule type" value="Genomic_DNA"/>
</dbReference>
<evidence type="ECO:0000313" key="2">
    <source>
        <dbReference type="Proteomes" id="UP001059745"/>
    </source>
</evidence>
<proteinExistence type="predicted"/>
<dbReference type="Proteomes" id="UP001059745">
    <property type="component" value="Chromosome 1"/>
</dbReference>
<protein>
    <submittedName>
        <fullName evidence="1">Uncharacterized protein</fullName>
    </submittedName>
</protein>
<sequence length="70" mass="7841">MATALSAPVVTPFDVSSLSLQQRIDYLATLYLADIELVAFVEIARKLGYTLTGRWDCENDRPVLKPALYH</sequence>
<dbReference type="RefSeq" id="WP_260531317.1">
    <property type="nucleotide sequence ID" value="NZ_CP045573.1"/>
</dbReference>
<gene>
    <name evidence="1" type="ORF">NYZ96_00640</name>
</gene>
<accession>A0AB38TR98</accession>